<reference evidence="1" key="1">
    <citation type="submission" date="2022-10" db="EMBL/GenBank/DDBJ databases">
        <authorList>
            <person name="Chen Y."/>
            <person name="Dougan E. K."/>
            <person name="Chan C."/>
            <person name="Rhodes N."/>
            <person name="Thang M."/>
        </authorList>
    </citation>
    <scope>NUCLEOTIDE SEQUENCE</scope>
</reference>
<evidence type="ECO:0000313" key="1">
    <source>
        <dbReference type="EMBL" id="CAI4019895.1"/>
    </source>
</evidence>
<feature type="non-terminal residue" evidence="1">
    <location>
        <position position="125"/>
    </location>
</feature>
<keyword evidence="3" id="KW-1185">Reference proteome</keyword>
<accession>A0A9P1GS83</accession>
<proteinExistence type="predicted"/>
<evidence type="ECO:0000313" key="2">
    <source>
        <dbReference type="EMBL" id="CAL4807207.1"/>
    </source>
</evidence>
<dbReference type="EMBL" id="CAMXCT010006778">
    <property type="protein sequence ID" value="CAI4019895.1"/>
    <property type="molecule type" value="Genomic_DNA"/>
</dbReference>
<protein>
    <submittedName>
        <fullName evidence="1">Uncharacterized protein</fullName>
    </submittedName>
</protein>
<gene>
    <name evidence="1" type="ORF">C1SCF055_LOCUS44353</name>
</gene>
<dbReference type="AlphaFoldDB" id="A0A9P1GS83"/>
<evidence type="ECO:0000313" key="3">
    <source>
        <dbReference type="Proteomes" id="UP001152797"/>
    </source>
</evidence>
<sequence length="125" mass="13211">ILYSTSLNFFFGKPHVTTTVAVARALPTLMECSCVSSDKYFSAARSFGDCAAFCAAQKFPRFHYETTADATGTCACCTFGGIPGTEASTGSVYTYADNATVVVETSHGMAPCFLPLLSLMSLSLL</sequence>
<reference evidence="2 3" key="2">
    <citation type="submission" date="2024-05" db="EMBL/GenBank/DDBJ databases">
        <authorList>
            <person name="Chen Y."/>
            <person name="Shah S."/>
            <person name="Dougan E. K."/>
            <person name="Thang M."/>
            <person name="Chan C."/>
        </authorList>
    </citation>
    <scope>NUCLEOTIDE SEQUENCE [LARGE SCALE GENOMIC DNA]</scope>
</reference>
<organism evidence="1">
    <name type="scientific">Cladocopium goreaui</name>
    <dbReference type="NCBI Taxonomy" id="2562237"/>
    <lineage>
        <taxon>Eukaryota</taxon>
        <taxon>Sar</taxon>
        <taxon>Alveolata</taxon>
        <taxon>Dinophyceae</taxon>
        <taxon>Suessiales</taxon>
        <taxon>Symbiodiniaceae</taxon>
        <taxon>Cladocopium</taxon>
    </lineage>
</organism>
<dbReference type="EMBL" id="CAMXCT020006778">
    <property type="protein sequence ID" value="CAL1173270.1"/>
    <property type="molecule type" value="Genomic_DNA"/>
</dbReference>
<comment type="caution">
    <text evidence="1">The sequence shown here is derived from an EMBL/GenBank/DDBJ whole genome shotgun (WGS) entry which is preliminary data.</text>
</comment>
<dbReference type="Proteomes" id="UP001152797">
    <property type="component" value="Unassembled WGS sequence"/>
</dbReference>
<name>A0A9P1GS83_9DINO</name>
<dbReference type="EMBL" id="CAMXCT030006778">
    <property type="protein sequence ID" value="CAL4807207.1"/>
    <property type="molecule type" value="Genomic_DNA"/>
</dbReference>